<organism evidence="4">
    <name type="scientific">Rhododendron williamsianum</name>
    <dbReference type="NCBI Taxonomy" id="262921"/>
    <lineage>
        <taxon>Eukaryota</taxon>
        <taxon>Viridiplantae</taxon>
        <taxon>Streptophyta</taxon>
        <taxon>Embryophyta</taxon>
        <taxon>Tracheophyta</taxon>
        <taxon>Spermatophyta</taxon>
        <taxon>Magnoliopsida</taxon>
        <taxon>eudicotyledons</taxon>
        <taxon>Gunneridae</taxon>
        <taxon>Pentapetalae</taxon>
        <taxon>asterids</taxon>
        <taxon>Ericales</taxon>
        <taxon>Ericaceae</taxon>
        <taxon>Ericoideae</taxon>
        <taxon>Rhodoreae</taxon>
        <taxon>Rhododendron</taxon>
    </lineage>
</organism>
<dbReference type="InterPro" id="IPR032675">
    <property type="entry name" value="LRR_dom_sf"/>
</dbReference>
<reference evidence="4" key="1">
    <citation type="journal article" date="2019" name="Genome Biol. Evol.">
        <title>The Rhododendron genome and chromosomal organization provide insight into shared whole-genome duplications across the heath family (Ericaceae).</title>
        <authorList>
            <person name="Soza V.L."/>
            <person name="Lindsley D."/>
            <person name="Waalkes A."/>
            <person name="Ramage E."/>
            <person name="Patwardhan R.P."/>
            <person name="Burton J.N."/>
            <person name="Adey A."/>
            <person name="Kumar A."/>
            <person name="Qiu R."/>
            <person name="Shendure J."/>
            <person name="Hall B."/>
        </authorList>
    </citation>
    <scope>NUCLEOTIDE SEQUENCE</scope>
    <source>
        <strain evidence="4">RSF 1966-606</strain>
    </source>
</reference>
<dbReference type="EMBL" id="QEFC01002835">
    <property type="protein sequence ID" value="KAE9450380.1"/>
    <property type="molecule type" value="Genomic_DNA"/>
</dbReference>
<accession>A0A6A4KXF9</accession>
<protein>
    <recommendedName>
        <fullName evidence="3">Disease resistance R13L4/SHOC-2-like LRR domain-containing protein</fullName>
    </recommendedName>
</protein>
<dbReference type="Gene3D" id="1.20.5.4130">
    <property type="match status" value="1"/>
</dbReference>
<dbReference type="Gene3D" id="3.80.10.10">
    <property type="entry name" value="Ribonuclease Inhibitor"/>
    <property type="match status" value="1"/>
</dbReference>
<evidence type="ECO:0000256" key="1">
    <source>
        <dbReference type="ARBA" id="ARBA00022737"/>
    </source>
</evidence>
<name>A0A6A4KXF9_9ERIC</name>
<dbReference type="OrthoDB" id="3027644at2759"/>
<feature type="non-terminal residue" evidence="4">
    <location>
        <position position="1"/>
    </location>
</feature>
<proteinExistence type="predicted"/>
<dbReference type="Pfam" id="PF23598">
    <property type="entry name" value="LRR_14"/>
    <property type="match status" value="1"/>
</dbReference>
<evidence type="ECO:0000313" key="4">
    <source>
        <dbReference type="EMBL" id="KAE9450380.1"/>
    </source>
</evidence>
<evidence type="ECO:0000259" key="3">
    <source>
        <dbReference type="Pfam" id="PF23598"/>
    </source>
</evidence>
<dbReference type="PANTHER" id="PTHR47186">
    <property type="entry name" value="LEUCINE-RICH REPEAT-CONTAINING PROTEIN 57"/>
    <property type="match status" value="1"/>
</dbReference>
<dbReference type="InterPro" id="IPR055414">
    <property type="entry name" value="LRR_R13L4/SHOC2-like"/>
</dbReference>
<feature type="compositionally biased region" description="Low complexity" evidence="2">
    <location>
        <begin position="419"/>
        <end position="428"/>
    </location>
</feature>
<dbReference type="AlphaFoldDB" id="A0A6A4KXF9"/>
<sequence length="458" mass="52999">MPIIGCMRKWISDIRNVAHEAEDIIDNFILKVEEGIPKKMGLKDCFEKYFCICSKHSSLIQQANLCHLGQEIKTLKTELTQIQQNQVTFGIRKIDDVGEGPNRINTIYNWLQRERSYKDNEHVVGFKEDADKLMSELAKEVKDWYVISIVGNGGLGTLAPNSRRLASYHGFQRFVSLDQSDMCLRTLMFFNLEDGDLEIAQLQSLCRQLRLLRVLDLEHHPSNLFQQKDSKRLPDEIGKLIHLRYLGLRDTNMNAVSQFTGNLHALQTLELNTSYAIQLPDEICKAKQLRHLIGRVFVEEQMEFNPMDLINLRELQVQYVGKGINRFTLDSIGGLRSLQSLDIDVLTEDTTRIPEVHLHPLSCCQHLLQLRLGDWSLVDWKLPTEVLPNLKYLCLQASDLTEDPMPMKEHRKKLRRQQYDNSQSQNQEESQEEDSIESDSDEQRQAMLAYELQTTTDI</sequence>
<feature type="non-terminal residue" evidence="4">
    <location>
        <position position="458"/>
    </location>
</feature>
<comment type="caution">
    <text evidence="4">The sequence shown here is derived from an EMBL/GenBank/DDBJ whole genome shotgun (WGS) entry which is preliminary data.</text>
</comment>
<dbReference type="PANTHER" id="PTHR47186:SF3">
    <property type="entry name" value="OS09G0267800 PROTEIN"/>
    <property type="match status" value="1"/>
</dbReference>
<gene>
    <name evidence="4" type="ORF">C3L33_17720</name>
</gene>
<evidence type="ECO:0000256" key="2">
    <source>
        <dbReference type="SAM" id="MobiDB-lite"/>
    </source>
</evidence>
<keyword evidence="1" id="KW-0677">Repeat</keyword>
<feature type="region of interest" description="Disordered" evidence="2">
    <location>
        <begin position="409"/>
        <end position="458"/>
    </location>
</feature>
<feature type="compositionally biased region" description="Acidic residues" evidence="2">
    <location>
        <begin position="429"/>
        <end position="440"/>
    </location>
</feature>
<dbReference type="SUPFAM" id="SSF52058">
    <property type="entry name" value="L domain-like"/>
    <property type="match status" value="1"/>
</dbReference>
<feature type="domain" description="Disease resistance R13L4/SHOC-2-like LRR" evidence="3">
    <location>
        <begin position="206"/>
        <end position="401"/>
    </location>
</feature>